<dbReference type="eggNOG" id="COG1388">
    <property type="taxonomic scope" value="Bacteria"/>
</dbReference>
<keyword evidence="3" id="KW-1185">Reference proteome</keyword>
<accession>C6LJR0</accession>
<dbReference type="AlphaFoldDB" id="C6LJR0"/>
<dbReference type="InterPro" id="IPR036779">
    <property type="entry name" value="LysM_dom_sf"/>
</dbReference>
<evidence type="ECO:0000259" key="1">
    <source>
        <dbReference type="PROSITE" id="PS51782"/>
    </source>
</evidence>
<dbReference type="PROSITE" id="PS51782">
    <property type="entry name" value="LYSM"/>
    <property type="match status" value="1"/>
</dbReference>
<gene>
    <name evidence="2" type="ORF">BRYFOR_08897</name>
</gene>
<organism evidence="2 3">
    <name type="scientific">Marvinbryantia formatexigens DSM 14469</name>
    <dbReference type="NCBI Taxonomy" id="478749"/>
    <lineage>
        <taxon>Bacteria</taxon>
        <taxon>Bacillati</taxon>
        <taxon>Bacillota</taxon>
        <taxon>Clostridia</taxon>
        <taxon>Lachnospirales</taxon>
        <taxon>Lachnospiraceae</taxon>
        <taxon>Marvinbryantia</taxon>
    </lineage>
</organism>
<feature type="domain" description="LysM" evidence="1">
    <location>
        <begin position="462"/>
        <end position="505"/>
    </location>
</feature>
<dbReference type="Pfam" id="PF01476">
    <property type="entry name" value="LysM"/>
    <property type="match status" value="1"/>
</dbReference>
<evidence type="ECO:0000313" key="2">
    <source>
        <dbReference type="EMBL" id="EET59183.1"/>
    </source>
</evidence>
<comment type="caution">
    <text evidence="2">The sequence shown here is derived from an EMBL/GenBank/DDBJ whole genome shotgun (WGS) entry which is preliminary data.</text>
</comment>
<proteinExistence type="predicted"/>
<dbReference type="InterPro" id="IPR018392">
    <property type="entry name" value="LysM"/>
</dbReference>
<dbReference type="Proteomes" id="UP000005561">
    <property type="component" value="Unassembled WGS sequence"/>
</dbReference>
<dbReference type="STRING" id="168384.SAMN05660368_01986"/>
<name>C6LJR0_9FIRM</name>
<dbReference type="InterPro" id="IPR024300">
    <property type="entry name" value="SipL_SPOCS_dom"/>
</dbReference>
<dbReference type="Gene3D" id="3.10.350.10">
    <property type="entry name" value="LysM domain"/>
    <property type="match status" value="1"/>
</dbReference>
<dbReference type="SMART" id="SM00257">
    <property type="entry name" value="LysM"/>
    <property type="match status" value="1"/>
</dbReference>
<dbReference type="CDD" id="cd00118">
    <property type="entry name" value="LysM"/>
    <property type="match status" value="1"/>
</dbReference>
<evidence type="ECO:0000313" key="3">
    <source>
        <dbReference type="Proteomes" id="UP000005561"/>
    </source>
</evidence>
<sequence>MMREKGRTVSRITLEEDCNVPDSQADAGRIIQNKAEVKPEDVQVDTDRVTVAGFLQVCVLYITDTPERSLGRLDAKLPFREVLNLPGAAPGENVHLKWETEDISVSLINSRKLSVKALLAFTASMEEIYDAQAAVELHGVPEVSTLTKDLELLQLVVQKKDILRIKDEATVSSNKPNIANVLWESIQLRGTDSRVLDGQLDIKGELFVFVLYEGDDENRTKQWLETALPFQGTIECKECTADMIPQIDIVLSQSSLEVLEDYDGERRLLSIEAVLDLDIKLYREEQVRVLEDIYSPVRNLQPVTQQQVYESLLVKNFSKIRASERIHLDGRQPRMLQTCSSRGEVRIDNTAITEQGIEVEGAVFVTILYVSPDDQAPYAVMEGAVPFTQTIEVKNITPDCRFTLQTDLEQLSTTMIDSEEIEAKICVNLNAFVVRIHHEQCIVDIEEHELDLKKLQELPGIVGYLVQPEDTLWEISKHYFTTPQRICALNKIEEKDIRPGTQLIILKTV</sequence>
<reference evidence="2" key="1">
    <citation type="submission" date="2009-07" db="EMBL/GenBank/DDBJ databases">
        <authorList>
            <person name="Weinstock G."/>
            <person name="Sodergren E."/>
            <person name="Clifton S."/>
            <person name="Fulton L."/>
            <person name="Fulton B."/>
            <person name="Courtney L."/>
            <person name="Fronick C."/>
            <person name="Harrison M."/>
            <person name="Strong C."/>
            <person name="Farmer C."/>
            <person name="Delahaunty K."/>
            <person name="Markovic C."/>
            <person name="Hall O."/>
            <person name="Minx P."/>
            <person name="Tomlinson C."/>
            <person name="Mitreva M."/>
            <person name="Nelson J."/>
            <person name="Hou S."/>
            <person name="Wollam A."/>
            <person name="Pepin K.H."/>
            <person name="Johnson M."/>
            <person name="Bhonagiri V."/>
            <person name="Nash W.E."/>
            <person name="Warren W."/>
            <person name="Chinwalla A."/>
            <person name="Mardis E.R."/>
            <person name="Wilson R.K."/>
        </authorList>
    </citation>
    <scope>NUCLEOTIDE SEQUENCE [LARGE SCALE GENOMIC DNA]</scope>
    <source>
        <strain evidence="2">DSM 14469</strain>
    </source>
</reference>
<protein>
    <submittedName>
        <fullName evidence="2">LysM domain protein</fullName>
    </submittedName>
</protein>
<dbReference type="Pfam" id="PF12673">
    <property type="entry name" value="SipL"/>
    <property type="match status" value="3"/>
</dbReference>
<dbReference type="EMBL" id="ACCL02000021">
    <property type="protein sequence ID" value="EET59183.1"/>
    <property type="molecule type" value="Genomic_DNA"/>
</dbReference>
<dbReference type="SUPFAM" id="SSF54106">
    <property type="entry name" value="LysM domain"/>
    <property type="match status" value="1"/>
</dbReference>